<dbReference type="Pfam" id="PF00202">
    <property type="entry name" value="Aminotran_3"/>
    <property type="match status" value="1"/>
</dbReference>
<keyword evidence="8" id="KW-1185">Reference proteome</keyword>
<evidence type="ECO:0000256" key="1">
    <source>
        <dbReference type="ARBA" id="ARBA00001933"/>
    </source>
</evidence>
<accession>A0A1E7ETD8</accession>
<dbReference type="GO" id="GO:0008483">
    <property type="term" value="F:transaminase activity"/>
    <property type="evidence" value="ECO:0007669"/>
    <property type="project" value="UniProtKB-KW"/>
</dbReference>
<keyword evidence="5 6" id="KW-0663">Pyridoxal phosphate</keyword>
<evidence type="ECO:0000256" key="2">
    <source>
        <dbReference type="ARBA" id="ARBA00008954"/>
    </source>
</evidence>
<keyword evidence="4" id="KW-0808">Transferase</keyword>
<dbReference type="KEGG" id="fcy:FRACYDRAFT_212372"/>
<dbReference type="Proteomes" id="UP000095751">
    <property type="component" value="Unassembled WGS sequence"/>
</dbReference>
<dbReference type="InterPro" id="IPR049704">
    <property type="entry name" value="Aminotrans_3_PPA_site"/>
</dbReference>
<sequence length="448" mass="48849">MIRRCWNSTTTTKTSTKGTGQHLSSVWSHLTTIQPVRGKGIYLYDADGTKYSDFTSGIGVTNLGHCHPKVVSAIQEQVTKLHFGQMNVVMTPQFIELSEKLYDITPDGIDSFFFANSGAEATEAAVKLARHASGKTNIVVFNGSFHGRTTQCMAMTTSKYIYRENYAPLPGNIHVTPFPHSYYYGWDEKTTIDFCMKELHRLVVSQTSVDETAAIFVEPVLGEGGYVPVPNEFMKLLREFCDQHEILLVMDEIQSGFGRTGKMFAVNHSGVKPDIMVMAKGLGNGMPISAVGASTELMSKWKAGTHGGTYGGGNALVAKAALATIDAMLEENIPARAADRGEYLMTKLRGVQDRNPILGDVRGLGLMVGTEFTDPITGEPAGDIAKAVRTGCIENNLLILTCGTNDHVIRWIPPLIVTEAQIDEAVDVFERVINDVTDCFSSDEEGMG</sequence>
<comment type="cofactor">
    <cofactor evidence="1">
        <name>pyridoxal 5'-phosphate</name>
        <dbReference type="ChEBI" id="CHEBI:597326"/>
    </cofactor>
</comment>
<dbReference type="InterPro" id="IPR050103">
    <property type="entry name" value="Class-III_PLP-dep_AT"/>
</dbReference>
<comment type="similarity">
    <text evidence="2 6">Belongs to the class-III pyridoxal-phosphate-dependent aminotransferase family.</text>
</comment>
<evidence type="ECO:0000256" key="5">
    <source>
        <dbReference type="ARBA" id="ARBA00022898"/>
    </source>
</evidence>
<dbReference type="PROSITE" id="PS00600">
    <property type="entry name" value="AA_TRANSFER_CLASS_3"/>
    <property type="match status" value="1"/>
</dbReference>
<reference evidence="7 8" key="1">
    <citation type="submission" date="2016-09" db="EMBL/GenBank/DDBJ databases">
        <title>Extensive genetic diversity and differential bi-allelic expression allows diatom success in the polar Southern Ocean.</title>
        <authorList>
            <consortium name="DOE Joint Genome Institute"/>
            <person name="Mock T."/>
            <person name="Otillar R.P."/>
            <person name="Strauss J."/>
            <person name="Dupont C."/>
            <person name="Frickenhaus S."/>
            <person name="Maumus F."/>
            <person name="Mcmullan M."/>
            <person name="Sanges R."/>
            <person name="Schmutz J."/>
            <person name="Toseland A."/>
            <person name="Valas R."/>
            <person name="Veluchamy A."/>
            <person name="Ward B.J."/>
            <person name="Allen A."/>
            <person name="Barry K."/>
            <person name="Falciatore A."/>
            <person name="Ferrante M."/>
            <person name="Fortunato A.E."/>
            <person name="Gloeckner G."/>
            <person name="Gruber A."/>
            <person name="Hipkin R."/>
            <person name="Janech M."/>
            <person name="Kroth P."/>
            <person name="Leese F."/>
            <person name="Lindquist E."/>
            <person name="Lyon B.R."/>
            <person name="Martin J."/>
            <person name="Mayer C."/>
            <person name="Parker M."/>
            <person name="Quesneville H."/>
            <person name="Raymond J."/>
            <person name="Uhlig C."/>
            <person name="Valentin K.U."/>
            <person name="Worden A.Z."/>
            <person name="Armbrust E.V."/>
            <person name="Bowler C."/>
            <person name="Green B."/>
            <person name="Moulton V."/>
            <person name="Van Oosterhout C."/>
            <person name="Grigoriev I."/>
        </authorList>
    </citation>
    <scope>NUCLEOTIDE SEQUENCE [LARGE SCALE GENOMIC DNA]</scope>
    <source>
        <strain evidence="7 8">CCMP1102</strain>
    </source>
</reference>
<name>A0A1E7ETD8_9STRA</name>
<evidence type="ECO:0000256" key="4">
    <source>
        <dbReference type="ARBA" id="ARBA00022679"/>
    </source>
</evidence>
<dbReference type="InterPro" id="IPR015421">
    <property type="entry name" value="PyrdxlP-dep_Trfase_major"/>
</dbReference>
<dbReference type="InterPro" id="IPR015422">
    <property type="entry name" value="PyrdxlP-dep_Trfase_small"/>
</dbReference>
<dbReference type="Gene3D" id="3.40.640.10">
    <property type="entry name" value="Type I PLP-dependent aspartate aminotransferase-like (Major domain)"/>
    <property type="match status" value="1"/>
</dbReference>
<dbReference type="InterPro" id="IPR005814">
    <property type="entry name" value="Aminotrans_3"/>
</dbReference>
<organism evidence="7 8">
    <name type="scientific">Fragilariopsis cylindrus CCMP1102</name>
    <dbReference type="NCBI Taxonomy" id="635003"/>
    <lineage>
        <taxon>Eukaryota</taxon>
        <taxon>Sar</taxon>
        <taxon>Stramenopiles</taxon>
        <taxon>Ochrophyta</taxon>
        <taxon>Bacillariophyta</taxon>
        <taxon>Bacillariophyceae</taxon>
        <taxon>Bacillariophycidae</taxon>
        <taxon>Bacillariales</taxon>
        <taxon>Bacillariaceae</taxon>
        <taxon>Fragilariopsis</taxon>
    </lineage>
</organism>
<dbReference type="GO" id="GO:0042802">
    <property type="term" value="F:identical protein binding"/>
    <property type="evidence" value="ECO:0007669"/>
    <property type="project" value="TreeGrafter"/>
</dbReference>
<dbReference type="CDD" id="cd00610">
    <property type="entry name" value="OAT_like"/>
    <property type="match status" value="1"/>
</dbReference>
<gene>
    <name evidence="7" type="ORF">FRACYDRAFT_212372</name>
</gene>
<dbReference type="AlphaFoldDB" id="A0A1E7ETD8"/>
<evidence type="ECO:0000313" key="8">
    <source>
        <dbReference type="Proteomes" id="UP000095751"/>
    </source>
</evidence>
<protein>
    <submittedName>
        <fullName evidence="7">4-aminobutyrate transaminase</fullName>
    </submittedName>
</protein>
<dbReference type="GO" id="GO:0030170">
    <property type="term" value="F:pyridoxal phosphate binding"/>
    <property type="evidence" value="ECO:0007669"/>
    <property type="project" value="InterPro"/>
</dbReference>
<dbReference type="FunFam" id="3.40.640.10:FF:000013">
    <property type="entry name" value="4-aminobutyrate aminotransferase"/>
    <property type="match status" value="1"/>
</dbReference>
<dbReference type="EMBL" id="KV784376">
    <property type="protein sequence ID" value="OEU09290.1"/>
    <property type="molecule type" value="Genomic_DNA"/>
</dbReference>
<dbReference type="OrthoDB" id="5419315at2759"/>
<dbReference type="SUPFAM" id="SSF53383">
    <property type="entry name" value="PLP-dependent transferases"/>
    <property type="match status" value="1"/>
</dbReference>
<proteinExistence type="inferred from homology"/>
<dbReference type="PANTHER" id="PTHR11986:SF79">
    <property type="entry name" value="ACETYLORNITHINE AMINOTRANSFERASE, MITOCHONDRIAL"/>
    <property type="match status" value="1"/>
</dbReference>
<evidence type="ECO:0000256" key="6">
    <source>
        <dbReference type="RuleBase" id="RU003560"/>
    </source>
</evidence>
<evidence type="ECO:0000313" key="7">
    <source>
        <dbReference type="EMBL" id="OEU09290.1"/>
    </source>
</evidence>
<dbReference type="PANTHER" id="PTHR11986">
    <property type="entry name" value="AMINOTRANSFERASE CLASS III"/>
    <property type="match status" value="1"/>
</dbReference>
<keyword evidence="3" id="KW-0032">Aminotransferase</keyword>
<dbReference type="Gene3D" id="3.90.1150.10">
    <property type="entry name" value="Aspartate Aminotransferase, domain 1"/>
    <property type="match status" value="1"/>
</dbReference>
<evidence type="ECO:0000256" key="3">
    <source>
        <dbReference type="ARBA" id="ARBA00022576"/>
    </source>
</evidence>
<dbReference type="InterPro" id="IPR015424">
    <property type="entry name" value="PyrdxlP-dep_Trfase"/>
</dbReference>
<dbReference type="InParanoid" id="A0A1E7ETD8"/>
<dbReference type="PIRSF" id="PIRSF000521">
    <property type="entry name" value="Transaminase_4ab_Lys_Orn"/>
    <property type="match status" value="1"/>
</dbReference>